<reference evidence="2 3" key="2">
    <citation type="submission" date="2017-12" db="EMBL/GenBank/DDBJ databases">
        <title>Genome sequence of Rhizobium sullae HCNT1 isolated from Sulla coronaria nodules and featuring peculiar denitrification phenotypes.</title>
        <authorList>
            <person name="De Diego-Diaz B."/>
            <person name="Treu L."/>
            <person name="Campanaro S."/>
            <person name="Da Silva Duarte V."/>
            <person name="Basaglia M."/>
            <person name="Favaro L."/>
            <person name="Casella S."/>
            <person name="Squartini A."/>
        </authorList>
    </citation>
    <scope>NUCLEOTIDE SEQUENCE [LARGE SCALE GENOMIC DNA]</scope>
    <source>
        <strain evidence="2 3">HCNT1</strain>
    </source>
</reference>
<dbReference type="SUPFAM" id="SSF51182">
    <property type="entry name" value="RmlC-like cupins"/>
    <property type="match status" value="1"/>
</dbReference>
<evidence type="ECO:0000313" key="3">
    <source>
        <dbReference type="Proteomes" id="UP000232164"/>
    </source>
</evidence>
<dbReference type="Pfam" id="PF07883">
    <property type="entry name" value="Cupin_2"/>
    <property type="match status" value="1"/>
</dbReference>
<dbReference type="InterPro" id="IPR011051">
    <property type="entry name" value="RmlC_Cupin_sf"/>
</dbReference>
<dbReference type="EMBL" id="PIQN01000025">
    <property type="protein sequence ID" value="PKA39927.1"/>
    <property type="molecule type" value="Genomic_DNA"/>
</dbReference>
<accession>A0A2N0D1J2</accession>
<evidence type="ECO:0000259" key="1">
    <source>
        <dbReference type="Pfam" id="PF07883"/>
    </source>
</evidence>
<comment type="caution">
    <text evidence="2">The sequence shown here is derived from an EMBL/GenBank/DDBJ whole genome shotgun (WGS) entry which is preliminary data.</text>
</comment>
<dbReference type="InterPro" id="IPR014710">
    <property type="entry name" value="RmlC-like_jellyroll"/>
</dbReference>
<dbReference type="InterPro" id="IPR052535">
    <property type="entry name" value="Bacilysin_H2HPP_isomerase"/>
</dbReference>
<dbReference type="PANTHER" id="PTHR40112:SF1">
    <property type="entry name" value="H2HPP ISOMERASE"/>
    <property type="match status" value="1"/>
</dbReference>
<organism evidence="2 3">
    <name type="scientific">Rhizobium sullae</name>
    <name type="common">Rhizobium hedysari</name>
    <dbReference type="NCBI Taxonomy" id="50338"/>
    <lineage>
        <taxon>Bacteria</taxon>
        <taxon>Pseudomonadati</taxon>
        <taxon>Pseudomonadota</taxon>
        <taxon>Alphaproteobacteria</taxon>
        <taxon>Hyphomicrobiales</taxon>
        <taxon>Rhizobiaceae</taxon>
        <taxon>Rhizobium/Agrobacterium group</taxon>
        <taxon>Rhizobium</taxon>
    </lineage>
</organism>
<dbReference type="InterPro" id="IPR013096">
    <property type="entry name" value="Cupin_2"/>
</dbReference>
<protein>
    <recommendedName>
        <fullName evidence="1">Cupin type-2 domain-containing protein</fullName>
    </recommendedName>
</protein>
<dbReference type="STRING" id="1041146.GCA_000427985_04380"/>
<dbReference type="Proteomes" id="UP000232164">
    <property type="component" value="Unassembled WGS sequence"/>
</dbReference>
<dbReference type="PANTHER" id="PTHR40112">
    <property type="entry name" value="H2HPP ISOMERASE"/>
    <property type="match status" value="1"/>
</dbReference>
<proteinExistence type="predicted"/>
<sequence>MTRSATFEGQRAQMRDIMGPLVDLSARNRKDYVVIRSIAPSGTVVPLHRHGDRETMVIVKGRFTAWLEGSWQTYGPGEIIEVAPNEPHAMRNDGPDEVSLVLVTTSRMANFLGTVSASQDSADVSLDRLAHFVRTAAVYGFRNGSIEDQAAIGIDLPDGKSNA</sequence>
<gene>
    <name evidence="2" type="ORF">CWR43_30105</name>
</gene>
<feature type="domain" description="Cupin type-2" evidence="1">
    <location>
        <begin position="38"/>
        <end position="103"/>
    </location>
</feature>
<dbReference type="CDD" id="cd02208">
    <property type="entry name" value="cupin_RmlC-like"/>
    <property type="match status" value="1"/>
</dbReference>
<dbReference type="Gene3D" id="2.60.120.10">
    <property type="entry name" value="Jelly Rolls"/>
    <property type="match status" value="1"/>
</dbReference>
<name>A0A2N0D1J2_RHISU</name>
<reference evidence="2 3" key="1">
    <citation type="submission" date="2017-11" db="EMBL/GenBank/DDBJ databases">
        <authorList>
            <person name="Han C.G."/>
        </authorList>
    </citation>
    <scope>NUCLEOTIDE SEQUENCE [LARGE SCALE GENOMIC DNA]</scope>
    <source>
        <strain evidence="2 3">HCNT1</strain>
    </source>
</reference>
<dbReference type="AlphaFoldDB" id="A0A2N0D1J2"/>
<dbReference type="RefSeq" id="WP_100772863.1">
    <property type="nucleotide sequence ID" value="NZ_PIQN01000025.1"/>
</dbReference>
<evidence type="ECO:0000313" key="2">
    <source>
        <dbReference type="EMBL" id="PKA39927.1"/>
    </source>
</evidence>